<evidence type="ECO:0000256" key="6">
    <source>
        <dbReference type="ARBA" id="ARBA00023136"/>
    </source>
</evidence>
<reference evidence="10 11" key="1">
    <citation type="journal article" date="2016" name="Front. Microbiol.">
        <title>Comparative Genomics Analysis of Streptomyces Species Reveals Their Adaptation to the Marine Environment and Their Diversity at the Genomic Level.</title>
        <authorList>
            <person name="Tian X."/>
            <person name="Zhang Z."/>
            <person name="Yang T."/>
            <person name="Chen M."/>
            <person name="Li J."/>
            <person name="Chen F."/>
            <person name="Yang J."/>
            <person name="Li W."/>
            <person name="Zhang B."/>
            <person name="Zhang Z."/>
            <person name="Wu J."/>
            <person name="Zhang C."/>
            <person name="Long L."/>
            <person name="Xiao J."/>
        </authorList>
    </citation>
    <scope>NUCLEOTIDE SEQUENCE [LARGE SCALE GENOMIC DNA]</scope>
    <source>
        <strain evidence="10 11">SCSIO 10429</strain>
    </source>
</reference>
<comment type="caution">
    <text evidence="10">The sequence shown here is derived from an EMBL/GenBank/DDBJ whole genome shotgun (WGS) entry which is preliminary data.</text>
</comment>
<evidence type="ECO:0000259" key="9">
    <source>
        <dbReference type="PROSITE" id="PS50850"/>
    </source>
</evidence>
<dbReference type="AlphaFoldDB" id="A0A1E7KVL4"/>
<keyword evidence="11" id="KW-1185">Reference proteome</keyword>
<evidence type="ECO:0000256" key="3">
    <source>
        <dbReference type="ARBA" id="ARBA00022475"/>
    </source>
</evidence>
<evidence type="ECO:0000256" key="7">
    <source>
        <dbReference type="ARBA" id="ARBA00023251"/>
    </source>
</evidence>
<feature type="transmembrane region" description="Helical" evidence="8">
    <location>
        <begin position="255"/>
        <end position="279"/>
    </location>
</feature>
<dbReference type="GO" id="GO:0005886">
    <property type="term" value="C:plasma membrane"/>
    <property type="evidence" value="ECO:0007669"/>
    <property type="project" value="UniProtKB-SubCell"/>
</dbReference>
<feature type="transmembrane region" description="Helical" evidence="8">
    <location>
        <begin position="424"/>
        <end position="443"/>
    </location>
</feature>
<feature type="transmembrane region" description="Helical" evidence="8">
    <location>
        <begin position="351"/>
        <end position="378"/>
    </location>
</feature>
<feature type="transmembrane region" description="Helical" evidence="8">
    <location>
        <begin position="299"/>
        <end position="318"/>
    </location>
</feature>
<evidence type="ECO:0000313" key="11">
    <source>
        <dbReference type="Proteomes" id="UP000176005"/>
    </source>
</evidence>
<organism evidence="10 11">
    <name type="scientific">Streptomyces nanshensis</name>
    <dbReference type="NCBI Taxonomy" id="518642"/>
    <lineage>
        <taxon>Bacteria</taxon>
        <taxon>Bacillati</taxon>
        <taxon>Actinomycetota</taxon>
        <taxon>Actinomycetes</taxon>
        <taxon>Kitasatosporales</taxon>
        <taxon>Streptomycetaceae</taxon>
        <taxon>Streptomyces</taxon>
    </lineage>
</organism>
<dbReference type="RefSeq" id="WP_070019942.1">
    <property type="nucleotide sequence ID" value="NZ_LJGW01000451.1"/>
</dbReference>
<evidence type="ECO:0000256" key="1">
    <source>
        <dbReference type="ARBA" id="ARBA00004651"/>
    </source>
</evidence>
<dbReference type="PROSITE" id="PS50850">
    <property type="entry name" value="MFS"/>
    <property type="match status" value="1"/>
</dbReference>
<dbReference type="PATRIC" id="fig|518642.10.peg.6664"/>
<dbReference type="SUPFAM" id="SSF103473">
    <property type="entry name" value="MFS general substrate transporter"/>
    <property type="match status" value="2"/>
</dbReference>
<keyword evidence="2" id="KW-0813">Transport</keyword>
<dbReference type="PANTHER" id="PTHR42718">
    <property type="entry name" value="MAJOR FACILITATOR SUPERFAMILY MULTIDRUG TRANSPORTER MFSC"/>
    <property type="match status" value="1"/>
</dbReference>
<dbReference type="InterPro" id="IPR020846">
    <property type="entry name" value="MFS_dom"/>
</dbReference>
<keyword evidence="3" id="KW-1003">Cell membrane</keyword>
<feature type="transmembrane region" description="Helical" evidence="8">
    <location>
        <begin position="64"/>
        <end position="85"/>
    </location>
</feature>
<dbReference type="InterPro" id="IPR036259">
    <property type="entry name" value="MFS_trans_sf"/>
</dbReference>
<dbReference type="Proteomes" id="UP000176005">
    <property type="component" value="Unassembled WGS sequence"/>
</dbReference>
<proteinExistence type="predicted"/>
<comment type="subcellular location">
    <subcellularLocation>
        <location evidence="1">Cell membrane</location>
        <topology evidence="1">Multi-pass membrane protein</topology>
    </subcellularLocation>
</comment>
<dbReference type="Pfam" id="PF07690">
    <property type="entry name" value="MFS_1"/>
    <property type="match status" value="1"/>
</dbReference>
<evidence type="ECO:0000256" key="5">
    <source>
        <dbReference type="ARBA" id="ARBA00022989"/>
    </source>
</evidence>
<dbReference type="EMBL" id="LJGW01000451">
    <property type="protein sequence ID" value="OEV07966.1"/>
    <property type="molecule type" value="Genomic_DNA"/>
</dbReference>
<feature type="transmembrane region" description="Helical" evidence="8">
    <location>
        <begin position="34"/>
        <end position="52"/>
    </location>
</feature>
<dbReference type="GO" id="GO:0046677">
    <property type="term" value="P:response to antibiotic"/>
    <property type="evidence" value="ECO:0007669"/>
    <property type="project" value="UniProtKB-KW"/>
</dbReference>
<keyword evidence="7" id="KW-0046">Antibiotic resistance</keyword>
<dbReference type="PANTHER" id="PTHR42718:SF46">
    <property type="entry name" value="BLR6921 PROTEIN"/>
    <property type="match status" value="1"/>
</dbReference>
<feature type="transmembrane region" description="Helical" evidence="8">
    <location>
        <begin position="155"/>
        <end position="174"/>
    </location>
</feature>
<evidence type="ECO:0000256" key="4">
    <source>
        <dbReference type="ARBA" id="ARBA00022692"/>
    </source>
</evidence>
<feature type="transmembrane region" description="Helical" evidence="8">
    <location>
        <begin position="217"/>
        <end position="235"/>
    </location>
</feature>
<evidence type="ECO:0000256" key="2">
    <source>
        <dbReference type="ARBA" id="ARBA00022448"/>
    </source>
</evidence>
<dbReference type="InterPro" id="IPR011701">
    <property type="entry name" value="MFS"/>
</dbReference>
<dbReference type="GO" id="GO:0022857">
    <property type="term" value="F:transmembrane transporter activity"/>
    <property type="evidence" value="ECO:0007669"/>
    <property type="project" value="InterPro"/>
</dbReference>
<keyword evidence="6 8" id="KW-0472">Membrane</keyword>
<accession>A0A1E7KVL4</accession>
<feature type="transmembrane region" description="Helical" evidence="8">
    <location>
        <begin position="325"/>
        <end position="345"/>
    </location>
</feature>
<evidence type="ECO:0000256" key="8">
    <source>
        <dbReference type="SAM" id="Phobius"/>
    </source>
</evidence>
<keyword evidence="4 8" id="KW-0812">Transmembrane</keyword>
<dbReference type="Gene3D" id="1.20.1250.20">
    <property type="entry name" value="MFS general substrate transporter like domains"/>
    <property type="match status" value="2"/>
</dbReference>
<gene>
    <name evidence="10" type="ORF">AN218_28175</name>
</gene>
<feature type="domain" description="Major facilitator superfamily (MFS) profile" evidence="9">
    <location>
        <begin position="1"/>
        <end position="450"/>
    </location>
</feature>
<protein>
    <recommendedName>
        <fullName evidence="9">Major facilitator superfamily (MFS) profile domain-containing protein</fullName>
    </recommendedName>
</protein>
<feature type="transmembrane region" description="Helical" evidence="8">
    <location>
        <begin position="390"/>
        <end position="412"/>
    </location>
</feature>
<evidence type="ECO:0000313" key="10">
    <source>
        <dbReference type="EMBL" id="OEV07966.1"/>
    </source>
</evidence>
<feature type="transmembrane region" description="Helical" evidence="8">
    <location>
        <begin position="91"/>
        <end position="112"/>
    </location>
</feature>
<keyword evidence="5 8" id="KW-1133">Transmembrane helix</keyword>
<feature type="transmembrane region" description="Helical" evidence="8">
    <location>
        <begin position="186"/>
        <end position="205"/>
    </location>
</feature>
<feature type="transmembrane region" description="Helical" evidence="8">
    <location>
        <begin position="124"/>
        <end position="143"/>
    </location>
</feature>
<name>A0A1E7KVL4_9ACTN</name>
<sequence>MLLLAAFSVAIAQTIVLAALTAFARGLDVSTTAAAWLLTAFMLASAVATPVAGRIGDLFGHRRVILIGLVLLLAGSVAAAVSTLLDSYAGVVTGRVLQGLSGGVFPCAFGLARQTLPAARLSGVVAALSAMFGVGGALGMVAAGPLVDAAGPASLFWLVAASALLALAGMVRVPSPSASPSSPGRVDLAGAALLAGALVALLLAVSQGRAWGWTSPQIIGLFVAAVALATAFAVVERRVAAPLVDLRLLVGPRLLATNVATLVVSVGMFSAVTLLPLFVQAPPALGYGFGYSAARTGLLMAPVALCMLLAAPLAARISHSLGPRAAFQSGAVLAVLALGGLGLLHRSVAEVLIWCALLGLAYGLAFASLGSLIVGAVRQEQTGAATGLNTILRTVGGALGSVLAAVIVASSAAAPDRPPPESGYTTAFVVAGVIALCAAVVTAHRGGGDGADGARVVH</sequence>